<dbReference type="GO" id="GO:0006952">
    <property type="term" value="P:defense response"/>
    <property type="evidence" value="ECO:0007669"/>
    <property type="project" value="UniProtKB-KW"/>
</dbReference>
<dbReference type="InterPro" id="IPR023346">
    <property type="entry name" value="Lysozyme-like_dom_sf"/>
</dbReference>
<dbReference type="Gene3D" id="1.10.530.10">
    <property type="match status" value="1"/>
</dbReference>
<dbReference type="SUPFAM" id="SSF53955">
    <property type="entry name" value="Lysozyme-like"/>
    <property type="match status" value="1"/>
</dbReference>
<evidence type="ECO:0000256" key="1">
    <source>
        <dbReference type="ARBA" id="ARBA00022821"/>
    </source>
</evidence>
<protein>
    <recommendedName>
        <fullName evidence="3">Glycoside hydrolase family 19 catalytic domain-containing protein</fullName>
    </recommendedName>
</protein>
<gene>
    <name evidence="4" type="ORF">MARPO_0147s0044</name>
</gene>
<feature type="domain" description="Glycoside hydrolase family 19 catalytic" evidence="3">
    <location>
        <begin position="374"/>
        <end position="570"/>
    </location>
</feature>
<dbReference type="EMBL" id="KZ772817">
    <property type="protein sequence ID" value="PTQ29173.1"/>
    <property type="molecule type" value="Genomic_DNA"/>
</dbReference>
<evidence type="ECO:0000259" key="3">
    <source>
        <dbReference type="Pfam" id="PF00182"/>
    </source>
</evidence>
<sequence length="579" mass="65596">MERNSGSIWLSPIRRLDESLNTDASNEVLVPTEEQGSDVRATETASSSDNRLNDALVVLYEPPKGQPYETEIIFVHDLYTERCKDACKTTWTSGNGLCWPKDLLAKKFPRARMLSVSYDACVTTNSTQGRMDSLYLVAEKVVGSLFLSRANVGQTYNCPILFVGHGLGCFVIKNLMIQARDQWNEESKNEKSRNLLRNVGGFVFYSPFNSGVKWNLYQFEPGQSNPLTNCMKIHDPELSRLNGAFSRLRRRMQKHRDSEELWQVLTICESDETISRTPGQTQRSGTYVSEGTSRFDCDSFWFGNGDHFNVCKHQSEGDAVYQSVEDFLAAILKSDKSASPNSIPDFNPTADEKIWKALLPRKVFIDLFPNRIPFFTYESFTEAVMTFIPKGFAVDGSVDEQRREIAALLAHFDHGTSGLLYKESSDQQDTHCLPSKDFPCHPGKSYHGRGPLQLCWNYNYKMCGEGIGDDSLLSCPEKLSQDPVIAFKSALWFWCTRQWNKPSCHSVMTGNWTPESTDIEANRLPGFGLTINIINGTECNKESADANSRVEKYKKFCERLHVEPGENMHCRYQKPFGQV</sequence>
<dbReference type="InterPro" id="IPR000726">
    <property type="entry name" value="Glyco_hydro_19_cat"/>
</dbReference>
<dbReference type="Gene3D" id="3.30.20.10">
    <property type="entry name" value="Endochitinase, domain 2"/>
    <property type="match status" value="1"/>
</dbReference>
<evidence type="ECO:0000313" key="5">
    <source>
        <dbReference type="Proteomes" id="UP000244005"/>
    </source>
</evidence>
<evidence type="ECO:0000256" key="2">
    <source>
        <dbReference type="ARBA" id="ARBA00023157"/>
    </source>
</evidence>
<proteinExistence type="predicted"/>
<dbReference type="CDD" id="cd00325">
    <property type="entry name" value="chitinase_GH19"/>
    <property type="match status" value="1"/>
</dbReference>
<keyword evidence="1" id="KW-0611">Plant defense</keyword>
<dbReference type="GO" id="GO:0006032">
    <property type="term" value="P:chitin catabolic process"/>
    <property type="evidence" value="ECO:0007669"/>
    <property type="project" value="InterPro"/>
</dbReference>
<dbReference type="Pfam" id="PF00182">
    <property type="entry name" value="Glyco_hydro_19"/>
    <property type="match status" value="1"/>
</dbReference>
<name>A0A2R6W5P1_MARPO</name>
<dbReference type="AlphaFoldDB" id="A0A2R6W5P1"/>
<accession>A0A2R6W5P1</accession>
<reference evidence="5" key="1">
    <citation type="journal article" date="2017" name="Cell">
        <title>Insights into land plant evolution garnered from the Marchantia polymorpha genome.</title>
        <authorList>
            <person name="Bowman J.L."/>
            <person name="Kohchi T."/>
            <person name="Yamato K.T."/>
            <person name="Jenkins J."/>
            <person name="Shu S."/>
            <person name="Ishizaki K."/>
            <person name="Yamaoka S."/>
            <person name="Nishihama R."/>
            <person name="Nakamura Y."/>
            <person name="Berger F."/>
            <person name="Adam C."/>
            <person name="Aki S.S."/>
            <person name="Althoff F."/>
            <person name="Araki T."/>
            <person name="Arteaga-Vazquez M.A."/>
            <person name="Balasubrmanian S."/>
            <person name="Barry K."/>
            <person name="Bauer D."/>
            <person name="Boehm C.R."/>
            <person name="Briginshaw L."/>
            <person name="Caballero-Perez J."/>
            <person name="Catarino B."/>
            <person name="Chen F."/>
            <person name="Chiyoda S."/>
            <person name="Chovatia M."/>
            <person name="Davies K.M."/>
            <person name="Delmans M."/>
            <person name="Demura T."/>
            <person name="Dierschke T."/>
            <person name="Dolan L."/>
            <person name="Dorantes-Acosta A.E."/>
            <person name="Eklund D.M."/>
            <person name="Florent S.N."/>
            <person name="Flores-Sandoval E."/>
            <person name="Fujiyama A."/>
            <person name="Fukuzawa H."/>
            <person name="Galik B."/>
            <person name="Grimanelli D."/>
            <person name="Grimwood J."/>
            <person name="Grossniklaus U."/>
            <person name="Hamada T."/>
            <person name="Haseloff J."/>
            <person name="Hetherington A.J."/>
            <person name="Higo A."/>
            <person name="Hirakawa Y."/>
            <person name="Hundley H.N."/>
            <person name="Ikeda Y."/>
            <person name="Inoue K."/>
            <person name="Inoue S.I."/>
            <person name="Ishida S."/>
            <person name="Jia Q."/>
            <person name="Kakita M."/>
            <person name="Kanazawa T."/>
            <person name="Kawai Y."/>
            <person name="Kawashima T."/>
            <person name="Kennedy M."/>
            <person name="Kinose K."/>
            <person name="Kinoshita T."/>
            <person name="Kohara Y."/>
            <person name="Koide E."/>
            <person name="Komatsu K."/>
            <person name="Kopischke S."/>
            <person name="Kubo M."/>
            <person name="Kyozuka J."/>
            <person name="Lagercrantz U."/>
            <person name="Lin S.S."/>
            <person name="Lindquist E."/>
            <person name="Lipzen A.M."/>
            <person name="Lu C.W."/>
            <person name="De Luna E."/>
            <person name="Martienssen R.A."/>
            <person name="Minamino N."/>
            <person name="Mizutani M."/>
            <person name="Mizutani M."/>
            <person name="Mochizuki N."/>
            <person name="Monte I."/>
            <person name="Mosher R."/>
            <person name="Nagasaki H."/>
            <person name="Nakagami H."/>
            <person name="Naramoto S."/>
            <person name="Nishitani K."/>
            <person name="Ohtani M."/>
            <person name="Okamoto T."/>
            <person name="Okumura M."/>
            <person name="Phillips J."/>
            <person name="Pollak B."/>
            <person name="Reinders A."/>
            <person name="Rovekamp M."/>
            <person name="Sano R."/>
            <person name="Sawa S."/>
            <person name="Schmid M.W."/>
            <person name="Shirakawa M."/>
            <person name="Solano R."/>
            <person name="Spunde A."/>
            <person name="Suetsugu N."/>
            <person name="Sugano S."/>
            <person name="Sugiyama A."/>
            <person name="Sun R."/>
            <person name="Suzuki Y."/>
            <person name="Takenaka M."/>
            <person name="Takezawa D."/>
            <person name="Tomogane H."/>
            <person name="Tsuzuki M."/>
            <person name="Ueda T."/>
            <person name="Umeda M."/>
            <person name="Ward J.M."/>
            <person name="Watanabe Y."/>
            <person name="Yazaki K."/>
            <person name="Yokoyama R."/>
            <person name="Yoshitake Y."/>
            <person name="Yotsui I."/>
            <person name="Zachgo S."/>
            <person name="Schmutz J."/>
        </authorList>
    </citation>
    <scope>NUCLEOTIDE SEQUENCE [LARGE SCALE GENOMIC DNA]</scope>
    <source>
        <strain evidence="5">Tak-1</strain>
    </source>
</reference>
<dbReference type="SUPFAM" id="SSF53474">
    <property type="entry name" value="alpha/beta-Hydrolases"/>
    <property type="match status" value="1"/>
</dbReference>
<dbReference type="Proteomes" id="UP000244005">
    <property type="component" value="Unassembled WGS sequence"/>
</dbReference>
<dbReference type="PANTHER" id="PTHR22595">
    <property type="entry name" value="CHITINASE-RELATED"/>
    <property type="match status" value="1"/>
</dbReference>
<dbReference type="GO" id="GO:0004568">
    <property type="term" value="F:chitinase activity"/>
    <property type="evidence" value="ECO:0000318"/>
    <property type="project" value="GO_Central"/>
</dbReference>
<dbReference type="PANTHER" id="PTHR22595:SF79">
    <property type="entry name" value="CHITINASE 12"/>
    <property type="match status" value="1"/>
</dbReference>
<dbReference type="GO" id="GO:0016998">
    <property type="term" value="P:cell wall macromolecule catabolic process"/>
    <property type="evidence" value="ECO:0007669"/>
    <property type="project" value="InterPro"/>
</dbReference>
<evidence type="ECO:0000313" key="4">
    <source>
        <dbReference type="EMBL" id="PTQ29173.1"/>
    </source>
</evidence>
<organism evidence="4 5">
    <name type="scientific">Marchantia polymorpha</name>
    <name type="common">Common liverwort</name>
    <name type="synonym">Marchantia aquatica</name>
    <dbReference type="NCBI Taxonomy" id="3197"/>
    <lineage>
        <taxon>Eukaryota</taxon>
        <taxon>Viridiplantae</taxon>
        <taxon>Streptophyta</taxon>
        <taxon>Embryophyta</taxon>
        <taxon>Marchantiophyta</taxon>
        <taxon>Marchantiopsida</taxon>
        <taxon>Marchantiidae</taxon>
        <taxon>Marchantiales</taxon>
        <taxon>Marchantiaceae</taxon>
        <taxon>Marchantia</taxon>
    </lineage>
</organism>
<dbReference type="InterPro" id="IPR029058">
    <property type="entry name" value="AB_hydrolase_fold"/>
</dbReference>
<dbReference type="Gramene" id="Mp5g02510.1">
    <property type="protein sequence ID" value="Mp5g02510.1.cds"/>
    <property type="gene ID" value="Mp5g02510"/>
</dbReference>
<dbReference type="OrthoDB" id="427518at2759"/>
<keyword evidence="2" id="KW-1015">Disulfide bond</keyword>
<keyword evidence="5" id="KW-1185">Reference proteome</keyword>